<dbReference type="Pfam" id="PF02518">
    <property type="entry name" value="HATPase_c"/>
    <property type="match status" value="1"/>
</dbReference>
<comment type="caution">
    <text evidence="11">The sequence shown here is derived from an EMBL/GenBank/DDBJ whole genome shotgun (WGS) entry which is preliminary data.</text>
</comment>
<dbReference type="PANTHER" id="PTHR43065">
    <property type="entry name" value="SENSOR HISTIDINE KINASE"/>
    <property type="match status" value="1"/>
</dbReference>
<keyword evidence="7" id="KW-0067">ATP-binding</keyword>
<comment type="catalytic activity">
    <reaction evidence="1">
        <text>ATP + protein L-histidine = ADP + protein N-phospho-L-histidine.</text>
        <dbReference type="EC" id="2.7.13.3"/>
    </reaction>
</comment>
<evidence type="ECO:0000313" key="12">
    <source>
        <dbReference type="Proteomes" id="UP000288024"/>
    </source>
</evidence>
<feature type="transmembrane region" description="Helical" evidence="9">
    <location>
        <begin position="65"/>
        <end position="83"/>
    </location>
</feature>
<dbReference type="InterPro" id="IPR003594">
    <property type="entry name" value="HATPase_dom"/>
</dbReference>
<keyword evidence="9" id="KW-0812">Transmembrane</keyword>
<name>A0A3S2UW15_9BACI</name>
<dbReference type="EC" id="2.7.13.3" evidence="2"/>
<dbReference type="SUPFAM" id="SSF47384">
    <property type="entry name" value="Homodimeric domain of signal transducing histidine kinase"/>
    <property type="match status" value="1"/>
</dbReference>
<dbReference type="EMBL" id="RZTZ01000005">
    <property type="protein sequence ID" value="RVT61419.1"/>
    <property type="molecule type" value="Genomic_DNA"/>
</dbReference>
<evidence type="ECO:0000259" key="10">
    <source>
        <dbReference type="PROSITE" id="PS50109"/>
    </source>
</evidence>
<dbReference type="SMART" id="SM00388">
    <property type="entry name" value="HisKA"/>
    <property type="match status" value="1"/>
</dbReference>
<feature type="transmembrane region" description="Helical" evidence="9">
    <location>
        <begin position="150"/>
        <end position="168"/>
    </location>
</feature>
<gene>
    <name evidence="11" type="ORF">EM808_14275</name>
</gene>
<dbReference type="GO" id="GO:0005524">
    <property type="term" value="F:ATP binding"/>
    <property type="evidence" value="ECO:0007669"/>
    <property type="project" value="UniProtKB-KW"/>
</dbReference>
<feature type="transmembrane region" description="Helical" evidence="9">
    <location>
        <begin position="112"/>
        <end position="130"/>
    </location>
</feature>
<reference evidence="11 12" key="1">
    <citation type="submission" date="2019-01" db="EMBL/GenBank/DDBJ databases">
        <title>Bacillus sp. M5HDSG1-1, whole genome shotgun sequence.</title>
        <authorList>
            <person name="Tuo L."/>
        </authorList>
    </citation>
    <scope>NUCLEOTIDE SEQUENCE [LARGE SCALE GENOMIC DNA]</scope>
    <source>
        <strain evidence="11 12">M5HDSG1-1</strain>
    </source>
</reference>
<dbReference type="GO" id="GO:0000155">
    <property type="term" value="F:phosphorelay sensor kinase activity"/>
    <property type="evidence" value="ECO:0007669"/>
    <property type="project" value="InterPro"/>
</dbReference>
<keyword evidence="9" id="KW-0472">Membrane</keyword>
<protein>
    <recommendedName>
        <fullName evidence="2">histidine kinase</fullName>
        <ecNumber evidence="2">2.7.13.3</ecNumber>
    </recommendedName>
</protein>
<evidence type="ECO:0000256" key="6">
    <source>
        <dbReference type="ARBA" id="ARBA00022777"/>
    </source>
</evidence>
<evidence type="ECO:0000256" key="8">
    <source>
        <dbReference type="ARBA" id="ARBA00023012"/>
    </source>
</evidence>
<dbReference type="GeneID" id="87620279"/>
<dbReference type="PRINTS" id="PR00344">
    <property type="entry name" value="BCTRLSENSOR"/>
</dbReference>
<sequence length="406" mass="46498">MNSYKDFNVKVYYGVIAFIIMFMVSGMVASFFMETAGLRVGNYLNAVEVVLLSVLLLLYPKISGWWLNFLIIIVGTSYFYTIFYVYPDTWSSFIFVCFIPAISILFFDKQLFIFSMVMNICLYFLGYAYILFMDKAETFGLLGVNVPGNIINFLGSQALLYCIFLLTYERIKKQQLYYKQLQQSERLKTTGQLAAAVAHEIRNPLTVVKGFLQLYQQEEKMDEGSKRNYSLMIDELNTAEHVLSQFLMLAKPDNDIKLEKVEVESLLQSVTDLVKSYGILRDNNIFLHHVEKDCYILVNIIEFKQLMINLLKNAMEASPYGEPIFIESEIQKDMVEIKVTDHGCGMSEEEVQSLGTPFYSLKSKGTGLGMMICFNIVEKYNGKINIESKKGEGTAVKIQFPIVKNP</sequence>
<evidence type="ECO:0000256" key="3">
    <source>
        <dbReference type="ARBA" id="ARBA00022553"/>
    </source>
</evidence>
<evidence type="ECO:0000256" key="4">
    <source>
        <dbReference type="ARBA" id="ARBA00022679"/>
    </source>
</evidence>
<dbReference type="InterPro" id="IPR003661">
    <property type="entry name" value="HisK_dim/P_dom"/>
</dbReference>
<dbReference type="InterPro" id="IPR036097">
    <property type="entry name" value="HisK_dim/P_sf"/>
</dbReference>
<dbReference type="RefSeq" id="WP_127738875.1">
    <property type="nucleotide sequence ID" value="NZ_CAJCKN010000004.1"/>
</dbReference>
<dbReference type="PROSITE" id="PS50109">
    <property type="entry name" value="HIS_KIN"/>
    <property type="match status" value="1"/>
</dbReference>
<evidence type="ECO:0000256" key="9">
    <source>
        <dbReference type="SAM" id="Phobius"/>
    </source>
</evidence>
<keyword evidence="9" id="KW-1133">Transmembrane helix</keyword>
<dbReference type="PANTHER" id="PTHR43065:SF46">
    <property type="entry name" value="C4-DICARBOXYLATE TRANSPORT SENSOR PROTEIN DCTB"/>
    <property type="match status" value="1"/>
</dbReference>
<dbReference type="Pfam" id="PF00512">
    <property type="entry name" value="HisKA"/>
    <property type="match status" value="1"/>
</dbReference>
<keyword evidence="5" id="KW-0547">Nucleotide-binding</keyword>
<keyword evidence="4" id="KW-0808">Transferase</keyword>
<feature type="transmembrane region" description="Helical" evidence="9">
    <location>
        <begin position="39"/>
        <end position="58"/>
    </location>
</feature>
<evidence type="ECO:0000256" key="2">
    <source>
        <dbReference type="ARBA" id="ARBA00012438"/>
    </source>
</evidence>
<organism evidence="11 12">
    <name type="scientific">Niallia taxi</name>
    <dbReference type="NCBI Taxonomy" id="2499688"/>
    <lineage>
        <taxon>Bacteria</taxon>
        <taxon>Bacillati</taxon>
        <taxon>Bacillota</taxon>
        <taxon>Bacilli</taxon>
        <taxon>Bacillales</taxon>
        <taxon>Bacillaceae</taxon>
        <taxon>Niallia</taxon>
    </lineage>
</organism>
<evidence type="ECO:0000313" key="11">
    <source>
        <dbReference type="EMBL" id="RVT61419.1"/>
    </source>
</evidence>
<proteinExistence type="predicted"/>
<feature type="domain" description="Histidine kinase" evidence="10">
    <location>
        <begin position="196"/>
        <end position="404"/>
    </location>
</feature>
<keyword evidence="6 11" id="KW-0418">Kinase</keyword>
<evidence type="ECO:0000256" key="5">
    <source>
        <dbReference type="ARBA" id="ARBA00022741"/>
    </source>
</evidence>
<feature type="transmembrane region" description="Helical" evidence="9">
    <location>
        <begin position="12"/>
        <end position="33"/>
    </location>
</feature>
<dbReference type="Gene3D" id="1.10.287.130">
    <property type="match status" value="1"/>
</dbReference>
<evidence type="ECO:0000256" key="7">
    <source>
        <dbReference type="ARBA" id="ARBA00022840"/>
    </source>
</evidence>
<dbReference type="InterPro" id="IPR036890">
    <property type="entry name" value="HATPase_C_sf"/>
</dbReference>
<keyword evidence="8" id="KW-0902">Two-component regulatory system</keyword>
<dbReference type="SMART" id="SM00387">
    <property type="entry name" value="HATPase_c"/>
    <property type="match status" value="1"/>
</dbReference>
<dbReference type="CDD" id="cd00082">
    <property type="entry name" value="HisKA"/>
    <property type="match status" value="1"/>
</dbReference>
<feature type="transmembrane region" description="Helical" evidence="9">
    <location>
        <begin position="89"/>
        <end position="107"/>
    </location>
</feature>
<keyword evidence="3" id="KW-0597">Phosphoprotein</keyword>
<dbReference type="SUPFAM" id="SSF55874">
    <property type="entry name" value="ATPase domain of HSP90 chaperone/DNA topoisomerase II/histidine kinase"/>
    <property type="match status" value="1"/>
</dbReference>
<dbReference type="AlphaFoldDB" id="A0A3S2UW15"/>
<dbReference type="InterPro" id="IPR005467">
    <property type="entry name" value="His_kinase_dom"/>
</dbReference>
<evidence type="ECO:0000256" key="1">
    <source>
        <dbReference type="ARBA" id="ARBA00000085"/>
    </source>
</evidence>
<dbReference type="InterPro" id="IPR004358">
    <property type="entry name" value="Sig_transdc_His_kin-like_C"/>
</dbReference>
<accession>A0A3S2UW15</accession>
<dbReference type="Proteomes" id="UP000288024">
    <property type="component" value="Unassembled WGS sequence"/>
</dbReference>
<keyword evidence="12" id="KW-1185">Reference proteome</keyword>
<dbReference type="Gene3D" id="3.30.565.10">
    <property type="entry name" value="Histidine kinase-like ATPase, C-terminal domain"/>
    <property type="match status" value="1"/>
</dbReference>